<dbReference type="PANTHER" id="PTHR34220">
    <property type="entry name" value="SENSOR HISTIDINE KINASE YPDA"/>
    <property type="match status" value="1"/>
</dbReference>
<evidence type="ECO:0000313" key="3">
    <source>
        <dbReference type="EMBL" id="MVO77250.1"/>
    </source>
</evidence>
<name>A0A6I4IYD7_9SPHN</name>
<evidence type="ECO:0000256" key="1">
    <source>
        <dbReference type="SAM" id="Phobius"/>
    </source>
</evidence>
<evidence type="ECO:0000259" key="2">
    <source>
        <dbReference type="Pfam" id="PF06580"/>
    </source>
</evidence>
<dbReference type="SUPFAM" id="SSF55874">
    <property type="entry name" value="ATPase domain of HSP90 chaperone/DNA topoisomerase II/histidine kinase"/>
    <property type="match status" value="1"/>
</dbReference>
<dbReference type="InterPro" id="IPR036890">
    <property type="entry name" value="HATPase_C_sf"/>
</dbReference>
<reference evidence="3 4" key="1">
    <citation type="submission" date="2019-12" db="EMBL/GenBank/DDBJ databases">
        <authorList>
            <person name="Huq M.A."/>
        </authorList>
    </citation>
    <scope>NUCLEOTIDE SEQUENCE [LARGE SCALE GENOMIC DNA]</scope>
    <source>
        <strain evidence="3 4">MAH-20</strain>
    </source>
</reference>
<dbReference type="EMBL" id="WQMS01000006">
    <property type="protein sequence ID" value="MVO77250.1"/>
    <property type="molecule type" value="Genomic_DNA"/>
</dbReference>
<feature type="domain" description="Signal transduction histidine kinase internal region" evidence="2">
    <location>
        <begin position="186"/>
        <end position="266"/>
    </location>
</feature>
<gene>
    <name evidence="3" type="ORF">GON01_04760</name>
</gene>
<dbReference type="Gene3D" id="3.30.565.10">
    <property type="entry name" value="Histidine kinase-like ATPase, C-terminal domain"/>
    <property type="match status" value="1"/>
</dbReference>
<dbReference type="InterPro" id="IPR050640">
    <property type="entry name" value="Bact_2-comp_sensor_kinase"/>
</dbReference>
<dbReference type="InterPro" id="IPR010559">
    <property type="entry name" value="Sig_transdc_His_kin_internal"/>
</dbReference>
<dbReference type="GO" id="GO:0000155">
    <property type="term" value="F:phosphorelay sensor kinase activity"/>
    <property type="evidence" value="ECO:0007669"/>
    <property type="project" value="InterPro"/>
</dbReference>
<keyword evidence="1" id="KW-0472">Membrane</keyword>
<organism evidence="3 4">
    <name type="scientific">Sphingomonas horti</name>
    <dbReference type="NCBI Taxonomy" id="2682842"/>
    <lineage>
        <taxon>Bacteria</taxon>
        <taxon>Pseudomonadati</taxon>
        <taxon>Pseudomonadota</taxon>
        <taxon>Alphaproteobacteria</taxon>
        <taxon>Sphingomonadales</taxon>
        <taxon>Sphingomonadaceae</taxon>
        <taxon>Sphingomonas</taxon>
    </lineage>
</organism>
<feature type="transmembrane region" description="Helical" evidence="1">
    <location>
        <begin position="72"/>
        <end position="94"/>
    </location>
</feature>
<keyword evidence="1" id="KW-0812">Transmembrane</keyword>
<keyword evidence="3" id="KW-0808">Transferase</keyword>
<feature type="transmembrane region" description="Helical" evidence="1">
    <location>
        <begin position="101"/>
        <end position="122"/>
    </location>
</feature>
<keyword evidence="1" id="KW-1133">Transmembrane helix</keyword>
<feature type="transmembrane region" description="Helical" evidence="1">
    <location>
        <begin position="47"/>
        <end position="66"/>
    </location>
</feature>
<dbReference type="Pfam" id="PF06580">
    <property type="entry name" value="His_kinase"/>
    <property type="match status" value="1"/>
</dbReference>
<keyword evidence="3" id="KW-0418">Kinase</keyword>
<keyword evidence="4" id="KW-1185">Reference proteome</keyword>
<evidence type="ECO:0000313" key="4">
    <source>
        <dbReference type="Proteomes" id="UP000441389"/>
    </source>
</evidence>
<comment type="caution">
    <text evidence="3">The sequence shown here is derived from an EMBL/GenBank/DDBJ whole genome shotgun (WGS) entry which is preliminary data.</text>
</comment>
<proteinExistence type="predicted"/>
<dbReference type="AlphaFoldDB" id="A0A6I4IYD7"/>
<sequence length="380" mass="42574">MAADERLSTYPHTGADKRPMHRPVLASTLATWRSKARIMRAGLKMSILYWLVLLAALTTLGLMGGQETWATFAIRCLMTAFSVAMSWVIILLITHYRNPSFAFKAILVCAIVVVVATAHALVAYRAYQFADRNTSPMMLGEMLWSILFWNDAYLGWSALFLAQQYSAEVTDRERQLSELREQAYGAQMRALRYQINPHFLFNTLNALATLIEEQDVKPAERMVLSLSAFLRSTLALDPMQDITLAEELDIQARYLEIERARFSDRLRVEMDVPGELNRARMPSLILQPLVENAVKHGIGTVDGTVCIRICAEADRNVLSIHIDNDASEHARPATSTGLGLKNVAERLATRFGEAGRLTGGYLPDGRFRATVSLPLRFRPG</sequence>
<dbReference type="Proteomes" id="UP000441389">
    <property type="component" value="Unassembled WGS sequence"/>
</dbReference>
<accession>A0A6I4IYD7</accession>
<protein>
    <submittedName>
        <fullName evidence="3">Sensor histidine kinase</fullName>
    </submittedName>
</protein>
<dbReference type="GO" id="GO:0016020">
    <property type="term" value="C:membrane"/>
    <property type="evidence" value="ECO:0007669"/>
    <property type="project" value="InterPro"/>
</dbReference>
<dbReference type="PANTHER" id="PTHR34220:SF7">
    <property type="entry name" value="SENSOR HISTIDINE KINASE YPDA"/>
    <property type="match status" value="1"/>
</dbReference>